<proteinExistence type="predicted"/>
<evidence type="ECO:0000313" key="2">
    <source>
        <dbReference type="Proteomes" id="UP000013966"/>
    </source>
</evidence>
<dbReference type="PATRIC" id="fig|758793.3.peg.3301"/>
<dbReference type="KEGG" id="buo:BRPE64_BCDS03920"/>
<gene>
    <name evidence="1" type="ORF">BRPE64_BCDS03920</name>
</gene>
<dbReference type="AlphaFoldDB" id="R4WKH7"/>
<evidence type="ECO:0000313" key="1">
    <source>
        <dbReference type="EMBL" id="BAN25053.1"/>
    </source>
</evidence>
<name>R4WKH7_9BURK</name>
<dbReference type="EMBL" id="AP013059">
    <property type="protein sequence ID" value="BAN25053.1"/>
    <property type="molecule type" value="Genomic_DNA"/>
</dbReference>
<reference evidence="1 2" key="2">
    <citation type="journal article" date="2018" name="Int. J. Syst. Evol. Microbiol.">
        <title>Burkholderia insecticola sp. nov., a gut symbiotic bacterium of the bean bug Riptortus pedestris.</title>
        <authorList>
            <person name="Takeshita K."/>
            <person name="Tamaki H."/>
            <person name="Ohbayashi T."/>
            <person name="Meng X.-Y."/>
            <person name="Sone T."/>
            <person name="Mitani Y."/>
            <person name="Peeters C."/>
            <person name="Kikuchi Y."/>
            <person name="Vandamme P."/>
        </authorList>
    </citation>
    <scope>NUCLEOTIDE SEQUENCE [LARGE SCALE GENOMIC DNA]</scope>
    <source>
        <strain evidence="1">RPE64</strain>
    </source>
</reference>
<dbReference type="HOGENOM" id="CLU_2767899_0_0_4"/>
<keyword evidence="2" id="KW-1185">Reference proteome</keyword>
<dbReference type="Proteomes" id="UP000013966">
    <property type="component" value="Chromosome 2"/>
</dbReference>
<dbReference type="STRING" id="758793.BRPE64_BCDS03920"/>
<reference evidence="1 2" key="1">
    <citation type="journal article" date="2013" name="Genome Announc.">
        <title>Complete Genome Sequence of Burkholderia sp. Strain RPE64, Bacterial Symbiont of the Bean Bug Riptortus pedestris.</title>
        <authorList>
            <person name="Shibata T.F."/>
            <person name="Maeda T."/>
            <person name="Nikoh N."/>
            <person name="Yamaguchi K."/>
            <person name="Oshima K."/>
            <person name="Hattori M."/>
            <person name="Nishiyama T."/>
            <person name="Hasebe M."/>
            <person name="Fukatsu T."/>
            <person name="Kikuchi Y."/>
            <person name="Shigenobu S."/>
        </authorList>
    </citation>
    <scope>NUCLEOTIDE SEQUENCE [LARGE SCALE GENOMIC DNA]</scope>
</reference>
<organism evidence="1 2">
    <name type="scientific">Caballeronia insecticola</name>
    <dbReference type="NCBI Taxonomy" id="758793"/>
    <lineage>
        <taxon>Bacteria</taxon>
        <taxon>Pseudomonadati</taxon>
        <taxon>Pseudomonadota</taxon>
        <taxon>Betaproteobacteria</taxon>
        <taxon>Burkholderiales</taxon>
        <taxon>Burkholderiaceae</taxon>
        <taxon>Caballeronia</taxon>
    </lineage>
</organism>
<dbReference type="RefSeq" id="WP_016354484.1">
    <property type="nucleotide sequence ID" value="NC_021294.1"/>
</dbReference>
<protein>
    <submittedName>
        <fullName evidence="1">Uncharacterized protein</fullName>
    </submittedName>
</protein>
<sequence length="69" mass="7899">MELEEGARVHFRGAASRIVHERARPIAAHVRPGASYRKPEVDENEFFLADFLSKYTFIANPATRAQRRS</sequence>
<accession>R4WKH7</accession>